<evidence type="ECO:0000256" key="1">
    <source>
        <dbReference type="SAM" id="Phobius"/>
    </source>
</evidence>
<dbReference type="RefSeq" id="WP_007995428.1">
    <property type="nucleotide sequence ID" value="NZ_AOJJ01000061.1"/>
</dbReference>
<dbReference type="PATRIC" id="fig|1230455.3.peg.1844"/>
<comment type="caution">
    <text evidence="2">The sequence shown here is derived from an EMBL/GenBank/DDBJ whole genome shotgun (WGS) entry which is preliminary data.</text>
</comment>
<gene>
    <name evidence="2" type="ORF">C462_09597</name>
</gene>
<organism evidence="2 3">
    <name type="scientific">Halorubrum distributum JCM 13916</name>
    <dbReference type="NCBI Taxonomy" id="1230455"/>
    <lineage>
        <taxon>Archaea</taxon>
        <taxon>Methanobacteriati</taxon>
        <taxon>Methanobacteriota</taxon>
        <taxon>Stenosarchaea group</taxon>
        <taxon>Halobacteria</taxon>
        <taxon>Halobacteriales</taxon>
        <taxon>Haloferacaceae</taxon>
        <taxon>Halorubrum</taxon>
        <taxon>Halorubrum distributum group</taxon>
    </lineage>
</organism>
<feature type="transmembrane region" description="Helical" evidence="1">
    <location>
        <begin position="26"/>
        <end position="44"/>
    </location>
</feature>
<dbReference type="EMBL" id="AOJJ01000061">
    <property type="protein sequence ID" value="EMA70941.1"/>
    <property type="molecule type" value="Genomic_DNA"/>
</dbReference>
<evidence type="ECO:0000313" key="2">
    <source>
        <dbReference type="EMBL" id="EMA70941.1"/>
    </source>
</evidence>
<sequence length="49" mass="4943">MNLTAVLHAGFGVSMLAGILVSDATLRVAAFALGAILFVAGIVVSRRGD</sequence>
<reference evidence="2 3" key="1">
    <citation type="journal article" date="2014" name="PLoS Genet.">
        <title>Phylogenetically driven sequencing of extremely halophilic archaea reveals strategies for static and dynamic osmo-response.</title>
        <authorList>
            <person name="Becker E.A."/>
            <person name="Seitzer P.M."/>
            <person name="Tritt A."/>
            <person name="Larsen D."/>
            <person name="Krusor M."/>
            <person name="Yao A.I."/>
            <person name="Wu D."/>
            <person name="Madern D."/>
            <person name="Eisen J.A."/>
            <person name="Darling A.E."/>
            <person name="Facciotti M.T."/>
        </authorList>
    </citation>
    <scope>NUCLEOTIDE SEQUENCE [LARGE SCALE GENOMIC DNA]</scope>
    <source>
        <strain evidence="2 3">JCM 13916</strain>
    </source>
</reference>
<keyword evidence="1" id="KW-0812">Transmembrane</keyword>
<dbReference type="Proteomes" id="UP000011528">
    <property type="component" value="Unassembled WGS sequence"/>
</dbReference>
<keyword evidence="1" id="KW-1133">Transmembrane helix</keyword>
<dbReference type="AlphaFoldDB" id="M0PLJ6"/>
<accession>M0PLJ6</accession>
<dbReference type="STRING" id="1230455.C462_09597"/>
<keyword evidence="1" id="KW-0472">Membrane</keyword>
<name>M0PLJ6_9EURY</name>
<evidence type="ECO:0000313" key="3">
    <source>
        <dbReference type="Proteomes" id="UP000011528"/>
    </source>
</evidence>
<proteinExistence type="predicted"/>
<protein>
    <submittedName>
        <fullName evidence="2">Uncharacterized protein</fullName>
    </submittedName>
</protein>